<evidence type="ECO:0000256" key="7">
    <source>
        <dbReference type="ARBA" id="ARBA00024033"/>
    </source>
</evidence>
<organism evidence="9 10">
    <name type="scientific">Microlunatus kandeliicorticis</name>
    <dbReference type="NCBI Taxonomy" id="1759536"/>
    <lineage>
        <taxon>Bacteria</taxon>
        <taxon>Bacillati</taxon>
        <taxon>Actinomycetota</taxon>
        <taxon>Actinomycetes</taxon>
        <taxon>Propionibacteriales</taxon>
        <taxon>Propionibacteriaceae</taxon>
        <taxon>Microlunatus</taxon>
    </lineage>
</organism>
<dbReference type="RefSeq" id="WP_182560622.1">
    <property type="nucleotide sequence ID" value="NZ_JACGWT010000004.1"/>
</dbReference>
<feature type="transmembrane region" description="Helical" evidence="8">
    <location>
        <begin position="18"/>
        <end position="37"/>
    </location>
</feature>
<feature type="transmembrane region" description="Helical" evidence="8">
    <location>
        <begin position="103"/>
        <end position="124"/>
    </location>
</feature>
<dbReference type="Proteomes" id="UP000523079">
    <property type="component" value="Unassembled WGS sequence"/>
</dbReference>
<evidence type="ECO:0008006" key="11">
    <source>
        <dbReference type="Google" id="ProtNLM"/>
    </source>
</evidence>
<dbReference type="GO" id="GO:0005886">
    <property type="term" value="C:plasma membrane"/>
    <property type="evidence" value="ECO:0007669"/>
    <property type="project" value="UniProtKB-SubCell"/>
</dbReference>
<gene>
    <name evidence="9" type="ORF">FHX74_002632</name>
</gene>
<feature type="transmembrane region" description="Helical" evidence="8">
    <location>
        <begin position="74"/>
        <end position="91"/>
    </location>
</feature>
<dbReference type="EMBL" id="JACGWT010000004">
    <property type="protein sequence ID" value="MBA8795004.1"/>
    <property type="molecule type" value="Genomic_DNA"/>
</dbReference>
<accession>A0A7W3ITM4</accession>
<keyword evidence="5 8" id="KW-1133">Transmembrane helix</keyword>
<keyword evidence="10" id="KW-1185">Reference proteome</keyword>
<evidence type="ECO:0000256" key="8">
    <source>
        <dbReference type="SAM" id="Phobius"/>
    </source>
</evidence>
<comment type="subcellular location">
    <subcellularLocation>
        <location evidence="1">Cell membrane</location>
        <topology evidence="1">Multi-pass membrane protein</topology>
    </subcellularLocation>
</comment>
<reference evidence="9 10" key="1">
    <citation type="submission" date="2020-07" db="EMBL/GenBank/DDBJ databases">
        <title>Sequencing the genomes of 1000 actinobacteria strains.</title>
        <authorList>
            <person name="Klenk H.-P."/>
        </authorList>
    </citation>
    <scope>NUCLEOTIDE SEQUENCE [LARGE SCALE GENOMIC DNA]</scope>
    <source>
        <strain evidence="9 10">DSM 100723</strain>
    </source>
</reference>
<feature type="transmembrane region" description="Helical" evidence="8">
    <location>
        <begin position="187"/>
        <end position="217"/>
    </location>
</feature>
<dbReference type="AlphaFoldDB" id="A0A7W3ITM4"/>
<feature type="transmembrane region" description="Helical" evidence="8">
    <location>
        <begin position="300"/>
        <end position="319"/>
    </location>
</feature>
<keyword evidence="4 8" id="KW-0812">Transmembrane</keyword>
<name>A0A7W3ITM4_9ACTN</name>
<keyword evidence="2" id="KW-1003">Cell membrane</keyword>
<evidence type="ECO:0000256" key="4">
    <source>
        <dbReference type="ARBA" id="ARBA00022692"/>
    </source>
</evidence>
<dbReference type="Pfam" id="PF09594">
    <property type="entry name" value="GT87"/>
    <property type="match status" value="1"/>
</dbReference>
<feature type="transmembrane region" description="Helical" evidence="8">
    <location>
        <begin position="351"/>
        <end position="367"/>
    </location>
</feature>
<evidence type="ECO:0000313" key="10">
    <source>
        <dbReference type="Proteomes" id="UP000523079"/>
    </source>
</evidence>
<feature type="transmembrane region" description="Helical" evidence="8">
    <location>
        <begin position="326"/>
        <end position="345"/>
    </location>
</feature>
<evidence type="ECO:0000256" key="6">
    <source>
        <dbReference type="ARBA" id="ARBA00023136"/>
    </source>
</evidence>
<keyword evidence="6 8" id="KW-0472">Membrane</keyword>
<proteinExistence type="inferred from homology"/>
<feature type="transmembrane region" description="Helical" evidence="8">
    <location>
        <begin position="379"/>
        <end position="401"/>
    </location>
</feature>
<sequence>MDSTRPDVSPAAPPARRLALAASAVAVGVLAFLVRLVPVLRGPGGLTGVYAYDDGVHFGAALALVQGRLPYRDLLFLQPPGIVLALSPFGWLAQAVGDREAFVWARLTWMLLGALIAAGVCLLLRRAGTPAALAGGAFYAVYWPSVVSEWTTMLEGLANVFVVAALLLAGVGRPADRRAGLPGPATALLAGVCLGICTAVKIWGVLFVLVLVGSLVLRARAARGAGADPGAGRHAGAWCLLGAAVGGAACGLPFLLAAPAAMWRMVVSDQLGRPADRGQPFERLGVSLGMPARLVDGPSAGWLVGGAGLVALVVLVLAARDPRYRVAPVLAAVFGVLLVAAPSFYPHYAGVLGVPLAVSLGAALGVLRPRPGTGRRRRSVARAATAVFALVLVGAVGWTGVTLRTNAAPGPDTRVVDALRSARGCVTADTPGLLIRADVFSRNLDRGCRTVVDVTGYAYDLDPGGDVPRVDNQRFADAVLGYLRSGEVTVVSRLRRGGDLSTARWQVIEDWPVVVRSGRYVVRSPR</sequence>
<protein>
    <recommendedName>
        <fullName evidence="11">4-amino-4-deoxy-L-arabinose transferase</fullName>
    </recommendedName>
</protein>
<dbReference type="InterPro" id="IPR018584">
    <property type="entry name" value="GT87"/>
</dbReference>
<evidence type="ECO:0000256" key="1">
    <source>
        <dbReference type="ARBA" id="ARBA00004651"/>
    </source>
</evidence>
<keyword evidence="3" id="KW-0808">Transferase</keyword>
<evidence type="ECO:0000313" key="9">
    <source>
        <dbReference type="EMBL" id="MBA8795004.1"/>
    </source>
</evidence>
<evidence type="ECO:0000256" key="2">
    <source>
        <dbReference type="ARBA" id="ARBA00022475"/>
    </source>
</evidence>
<dbReference type="GO" id="GO:0016758">
    <property type="term" value="F:hexosyltransferase activity"/>
    <property type="evidence" value="ECO:0007669"/>
    <property type="project" value="InterPro"/>
</dbReference>
<feature type="transmembrane region" description="Helical" evidence="8">
    <location>
        <begin position="238"/>
        <end position="263"/>
    </location>
</feature>
<evidence type="ECO:0000256" key="3">
    <source>
        <dbReference type="ARBA" id="ARBA00022679"/>
    </source>
</evidence>
<comment type="similarity">
    <text evidence="7">Belongs to the glycosyltransferase 87 family.</text>
</comment>
<comment type="caution">
    <text evidence="9">The sequence shown here is derived from an EMBL/GenBank/DDBJ whole genome shotgun (WGS) entry which is preliminary data.</text>
</comment>
<evidence type="ECO:0000256" key="5">
    <source>
        <dbReference type="ARBA" id="ARBA00022989"/>
    </source>
</evidence>